<reference evidence="1 2" key="1">
    <citation type="journal article" date="2021" name="Elife">
        <title>Chloroplast acquisition without the gene transfer in kleptoplastic sea slugs, Plakobranchus ocellatus.</title>
        <authorList>
            <person name="Maeda T."/>
            <person name="Takahashi S."/>
            <person name="Yoshida T."/>
            <person name="Shimamura S."/>
            <person name="Takaki Y."/>
            <person name="Nagai Y."/>
            <person name="Toyoda A."/>
            <person name="Suzuki Y."/>
            <person name="Arimoto A."/>
            <person name="Ishii H."/>
            <person name="Satoh N."/>
            <person name="Nishiyama T."/>
            <person name="Hasebe M."/>
            <person name="Maruyama T."/>
            <person name="Minagawa J."/>
            <person name="Obokata J."/>
            <person name="Shigenobu S."/>
        </authorList>
    </citation>
    <scope>NUCLEOTIDE SEQUENCE [LARGE SCALE GENOMIC DNA]</scope>
</reference>
<accession>A0AAV4CF08</accession>
<keyword evidence="2" id="KW-1185">Reference proteome</keyword>
<dbReference type="Proteomes" id="UP000735302">
    <property type="component" value="Unassembled WGS sequence"/>
</dbReference>
<dbReference type="EMBL" id="BLXT01006199">
    <property type="protein sequence ID" value="GFO29956.1"/>
    <property type="molecule type" value="Genomic_DNA"/>
</dbReference>
<evidence type="ECO:0000313" key="2">
    <source>
        <dbReference type="Proteomes" id="UP000735302"/>
    </source>
</evidence>
<evidence type="ECO:0000313" key="1">
    <source>
        <dbReference type="EMBL" id="GFO29956.1"/>
    </source>
</evidence>
<protein>
    <submittedName>
        <fullName evidence="1">Uncharacterized protein</fullName>
    </submittedName>
</protein>
<gene>
    <name evidence="1" type="ORF">PoB_005646100</name>
</gene>
<organism evidence="1 2">
    <name type="scientific">Plakobranchus ocellatus</name>
    <dbReference type="NCBI Taxonomy" id="259542"/>
    <lineage>
        <taxon>Eukaryota</taxon>
        <taxon>Metazoa</taxon>
        <taxon>Spiralia</taxon>
        <taxon>Lophotrochozoa</taxon>
        <taxon>Mollusca</taxon>
        <taxon>Gastropoda</taxon>
        <taxon>Heterobranchia</taxon>
        <taxon>Euthyneura</taxon>
        <taxon>Panpulmonata</taxon>
        <taxon>Sacoglossa</taxon>
        <taxon>Placobranchoidea</taxon>
        <taxon>Plakobranchidae</taxon>
        <taxon>Plakobranchus</taxon>
    </lineage>
</organism>
<comment type="caution">
    <text evidence="1">The sequence shown here is derived from an EMBL/GenBank/DDBJ whole genome shotgun (WGS) entry which is preliminary data.</text>
</comment>
<dbReference type="AlphaFoldDB" id="A0AAV4CF08"/>
<sequence length="103" mass="11588">MIQKCSFKPDYNRPSTTINSTLRNLQLHRGHKDGSLYTARLPRGYRDGSLYTVPLPRGHGKDGMEITGEVMSAQALLSRELRGKVISFVLMNAKRLLPVQVSF</sequence>
<proteinExistence type="predicted"/>
<name>A0AAV4CF08_9GAST</name>